<dbReference type="RefSeq" id="WP_119982888.1">
    <property type="nucleotide sequence ID" value="NZ_QXZZ01000036.1"/>
</dbReference>
<accession>A0A3A6WI10</accession>
<dbReference type="EMBL" id="QXZZ01000036">
    <property type="protein sequence ID" value="RJY49991.1"/>
    <property type="molecule type" value="Genomic_DNA"/>
</dbReference>
<protein>
    <submittedName>
        <fullName evidence="2">Uncharacterized protein</fullName>
    </submittedName>
</protein>
<keyword evidence="1" id="KW-0175">Coiled coil</keyword>
<evidence type="ECO:0000256" key="1">
    <source>
        <dbReference type="SAM" id="Coils"/>
    </source>
</evidence>
<dbReference type="AlphaFoldDB" id="A0A3A6WI10"/>
<evidence type="ECO:0000313" key="3">
    <source>
        <dbReference type="Proteomes" id="UP000277803"/>
    </source>
</evidence>
<reference evidence="2 3" key="1">
    <citation type="submission" date="2018-09" db="EMBL/GenBank/DDBJ databases">
        <title>Genome sequence of Veillonella atypica isolated from periodontal Korean patients.</title>
        <authorList>
            <person name="Lee J.-H."/>
            <person name="Moon J.-H."/>
            <person name="Shin S.-Y."/>
        </authorList>
    </citation>
    <scope>NUCLEOTIDE SEQUENCE [LARGE SCALE GENOMIC DNA]</scope>
    <source>
        <strain evidence="2 3">KHUD_V1</strain>
    </source>
</reference>
<sequence>MIRQIAEAHKLLGAIKRLNEENTKNLKAEIAQLEVELLEARKANKEIAKLTMDRYFEIKRLKKEIENKKVFLLDDDGKPIKEFTLTGTLTLVKEKLEVGKWYHTTDFTKEELTELLPKGTVILVEEKELYENIETTPPTETKKTTVESVTGGNFSEITLIEIATGDFLKEWFKIIEED</sequence>
<evidence type="ECO:0000313" key="2">
    <source>
        <dbReference type="EMBL" id="RJY49991.1"/>
    </source>
</evidence>
<comment type="caution">
    <text evidence="2">The sequence shown here is derived from an EMBL/GenBank/DDBJ whole genome shotgun (WGS) entry which is preliminary data.</text>
</comment>
<dbReference type="Proteomes" id="UP000277803">
    <property type="component" value="Unassembled WGS sequence"/>
</dbReference>
<organism evidence="2 3">
    <name type="scientific">Veillonella atypica</name>
    <dbReference type="NCBI Taxonomy" id="39777"/>
    <lineage>
        <taxon>Bacteria</taxon>
        <taxon>Bacillati</taxon>
        <taxon>Bacillota</taxon>
        <taxon>Negativicutes</taxon>
        <taxon>Veillonellales</taxon>
        <taxon>Veillonellaceae</taxon>
        <taxon>Veillonella</taxon>
    </lineage>
</organism>
<gene>
    <name evidence="2" type="ORF">D2965_08475</name>
</gene>
<proteinExistence type="predicted"/>
<feature type="coiled-coil region" evidence="1">
    <location>
        <begin position="16"/>
        <end position="53"/>
    </location>
</feature>
<name>A0A3A6WI10_9FIRM</name>